<dbReference type="SUPFAM" id="SSF46785">
    <property type="entry name" value="Winged helix' DNA-binding domain"/>
    <property type="match status" value="1"/>
</dbReference>
<evidence type="ECO:0000313" key="5">
    <source>
        <dbReference type="EMBL" id="TKA09078.1"/>
    </source>
</evidence>
<evidence type="ECO:0000256" key="2">
    <source>
        <dbReference type="ARBA" id="ARBA00023125"/>
    </source>
</evidence>
<name>A0A4U0SJF6_9ACTN</name>
<dbReference type="EMBL" id="SUMC01000025">
    <property type="protein sequence ID" value="TKA09078.1"/>
    <property type="molecule type" value="Genomic_DNA"/>
</dbReference>
<dbReference type="GO" id="GO:0006950">
    <property type="term" value="P:response to stress"/>
    <property type="evidence" value="ECO:0007669"/>
    <property type="project" value="TreeGrafter"/>
</dbReference>
<dbReference type="InterPro" id="IPR036390">
    <property type="entry name" value="WH_DNA-bd_sf"/>
</dbReference>
<dbReference type="PROSITE" id="PS50995">
    <property type="entry name" value="HTH_MARR_2"/>
    <property type="match status" value="1"/>
</dbReference>
<dbReference type="PROSITE" id="PS01117">
    <property type="entry name" value="HTH_MARR_1"/>
    <property type="match status" value="1"/>
</dbReference>
<dbReference type="InterPro" id="IPR023187">
    <property type="entry name" value="Tscrpt_reg_MarR-type_CS"/>
</dbReference>
<dbReference type="RefSeq" id="WP_136726176.1">
    <property type="nucleotide sequence ID" value="NZ_SUMC01000025.1"/>
</dbReference>
<keyword evidence="3" id="KW-0804">Transcription</keyword>
<dbReference type="InterPro" id="IPR036388">
    <property type="entry name" value="WH-like_DNA-bd_sf"/>
</dbReference>
<dbReference type="PRINTS" id="PR00598">
    <property type="entry name" value="HTHMARR"/>
</dbReference>
<evidence type="ECO:0000256" key="1">
    <source>
        <dbReference type="ARBA" id="ARBA00023015"/>
    </source>
</evidence>
<dbReference type="OrthoDB" id="162531at2"/>
<dbReference type="PANTHER" id="PTHR33164:SF99">
    <property type="entry name" value="MARR FAMILY REGULATORY PROTEIN"/>
    <property type="match status" value="1"/>
</dbReference>
<keyword evidence="2" id="KW-0238">DNA-binding</keyword>
<comment type="caution">
    <text evidence="5">The sequence shown here is derived from an EMBL/GenBank/DDBJ whole genome shotgun (WGS) entry which is preliminary data.</text>
</comment>
<accession>A0A4U0SJF6</accession>
<proteinExistence type="predicted"/>
<keyword evidence="1" id="KW-0805">Transcription regulation</keyword>
<dbReference type="Proteomes" id="UP000305778">
    <property type="component" value="Unassembled WGS sequence"/>
</dbReference>
<gene>
    <name evidence="5" type="ORF">FCI23_25030</name>
</gene>
<dbReference type="Gene3D" id="1.10.10.10">
    <property type="entry name" value="Winged helix-like DNA-binding domain superfamily/Winged helix DNA-binding domain"/>
    <property type="match status" value="1"/>
</dbReference>
<dbReference type="InterPro" id="IPR039422">
    <property type="entry name" value="MarR/SlyA-like"/>
</dbReference>
<keyword evidence="6" id="KW-1185">Reference proteome</keyword>
<feature type="domain" description="HTH marR-type" evidence="4">
    <location>
        <begin position="14"/>
        <end position="144"/>
    </location>
</feature>
<organism evidence="5 6">
    <name type="scientific">Actinacidiphila oryziradicis</name>
    <dbReference type="NCBI Taxonomy" id="2571141"/>
    <lineage>
        <taxon>Bacteria</taxon>
        <taxon>Bacillati</taxon>
        <taxon>Actinomycetota</taxon>
        <taxon>Actinomycetes</taxon>
        <taxon>Kitasatosporales</taxon>
        <taxon>Streptomycetaceae</taxon>
        <taxon>Actinacidiphila</taxon>
    </lineage>
</organism>
<evidence type="ECO:0000313" key="6">
    <source>
        <dbReference type="Proteomes" id="UP000305778"/>
    </source>
</evidence>
<dbReference type="PANTHER" id="PTHR33164">
    <property type="entry name" value="TRANSCRIPTIONAL REGULATOR, MARR FAMILY"/>
    <property type="match status" value="1"/>
</dbReference>
<protein>
    <submittedName>
        <fullName evidence="5">MarR family transcriptional regulator</fullName>
    </submittedName>
</protein>
<sequence length="148" mass="16084">MSTSTPTPPSAPAKIELLELVAAIGTAMWQDFAAAAARHGLTSMQAKVLSQLRSGPAPMRVLAERLVCDASNITGIVDRLEAHGFVQREVSPTDRRVKNVIATDAGNETIRRVREEMQATHGALDTLDEPERATLYALLERLRPAMEP</sequence>
<dbReference type="SMART" id="SM00347">
    <property type="entry name" value="HTH_MARR"/>
    <property type="match status" value="1"/>
</dbReference>
<dbReference type="GO" id="GO:0003700">
    <property type="term" value="F:DNA-binding transcription factor activity"/>
    <property type="evidence" value="ECO:0007669"/>
    <property type="project" value="InterPro"/>
</dbReference>
<evidence type="ECO:0000259" key="4">
    <source>
        <dbReference type="PROSITE" id="PS50995"/>
    </source>
</evidence>
<reference evidence="5 6" key="1">
    <citation type="submission" date="2019-04" db="EMBL/GenBank/DDBJ databases">
        <title>Streptomyces oryziradicis sp. nov., a novel actinomycete isolated from rhizosphere soil of rice (Oryza sativa L.).</title>
        <authorList>
            <person name="Li C."/>
        </authorList>
    </citation>
    <scope>NUCLEOTIDE SEQUENCE [LARGE SCALE GENOMIC DNA]</scope>
    <source>
        <strain evidence="5 6">NEAU-C40</strain>
    </source>
</reference>
<evidence type="ECO:0000256" key="3">
    <source>
        <dbReference type="ARBA" id="ARBA00023163"/>
    </source>
</evidence>
<dbReference type="InterPro" id="IPR000835">
    <property type="entry name" value="HTH_MarR-typ"/>
</dbReference>
<dbReference type="Pfam" id="PF01047">
    <property type="entry name" value="MarR"/>
    <property type="match status" value="1"/>
</dbReference>
<dbReference type="AlphaFoldDB" id="A0A4U0SJF6"/>
<dbReference type="GO" id="GO:0003677">
    <property type="term" value="F:DNA binding"/>
    <property type="evidence" value="ECO:0007669"/>
    <property type="project" value="UniProtKB-KW"/>
</dbReference>